<evidence type="ECO:0000313" key="7">
    <source>
        <dbReference type="Proteomes" id="UP000274131"/>
    </source>
</evidence>
<evidence type="ECO:0000256" key="4">
    <source>
        <dbReference type="ARBA" id="ARBA00023125"/>
    </source>
</evidence>
<sequence>MDKCVFCGWSRRAAYPAVRFFGIPKEPGMKRVQWLHAIGNREFTNKDRVCSIHFRSGRPSSDPSHEDFVPHLYLNREAPPEMIHYLDHLVDNKIDDYYELDYKTSLLPNATPPVLEYNRTCRPKILKRKHKGSRIAGTSKFEIKSDIPEDVNHTVSTSQQTMPETYNTSEGVIGRPHLVNLPSTSGHVKRVRLQLLQRPIAEAAGIKPGQTVIIKRRVPVLKSTLQRLEIKNEVPSVSGENILVAEEQTV</sequence>
<feature type="domain" description="THAP-type" evidence="5">
    <location>
        <begin position="2"/>
        <end position="79"/>
    </location>
</feature>
<evidence type="ECO:0000313" key="6">
    <source>
        <dbReference type="EMBL" id="VDD88490.1"/>
    </source>
</evidence>
<gene>
    <name evidence="6" type="ORF">EVEC_LOCUS3633</name>
</gene>
<keyword evidence="2" id="KW-0863">Zinc-finger</keyword>
<protein>
    <submittedName>
        <fullName evidence="8">THAP-type domain-containing protein</fullName>
    </submittedName>
</protein>
<proteinExistence type="predicted"/>
<keyword evidence="7" id="KW-1185">Reference proteome</keyword>
<dbReference type="SUPFAM" id="SSF57716">
    <property type="entry name" value="Glucocorticoid receptor-like (DNA-binding domain)"/>
    <property type="match status" value="1"/>
</dbReference>
<reference evidence="8" key="1">
    <citation type="submission" date="2017-02" db="UniProtKB">
        <authorList>
            <consortium name="WormBaseParasite"/>
        </authorList>
    </citation>
    <scope>IDENTIFICATION</scope>
</reference>
<evidence type="ECO:0000256" key="3">
    <source>
        <dbReference type="ARBA" id="ARBA00022833"/>
    </source>
</evidence>
<dbReference type="AlphaFoldDB" id="A0A0N4V1T0"/>
<dbReference type="GO" id="GO:0003677">
    <property type="term" value="F:DNA binding"/>
    <property type="evidence" value="ECO:0007669"/>
    <property type="project" value="UniProtKB-KW"/>
</dbReference>
<evidence type="ECO:0000259" key="5">
    <source>
        <dbReference type="SMART" id="SM00980"/>
    </source>
</evidence>
<dbReference type="SMART" id="SM00980">
    <property type="entry name" value="THAP"/>
    <property type="match status" value="1"/>
</dbReference>
<dbReference type="WBParaSite" id="EVEC_0000392501-mRNA-1">
    <property type="protein sequence ID" value="EVEC_0000392501-mRNA-1"/>
    <property type="gene ID" value="EVEC_0000392501"/>
</dbReference>
<dbReference type="InterPro" id="IPR038441">
    <property type="entry name" value="THAP_Znf_sf"/>
</dbReference>
<reference evidence="6 7" key="2">
    <citation type="submission" date="2018-10" db="EMBL/GenBank/DDBJ databases">
        <authorList>
            <consortium name="Pathogen Informatics"/>
        </authorList>
    </citation>
    <scope>NUCLEOTIDE SEQUENCE [LARGE SCALE GENOMIC DNA]</scope>
</reference>
<accession>A0A0N4V1T0</accession>
<dbReference type="InterPro" id="IPR006612">
    <property type="entry name" value="THAP_Znf"/>
</dbReference>
<dbReference type="EMBL" id="UXUI01007642">
    <property type="protein sequence ID" value="VDD88490.1"/>
    <property type="molecule type" value="Genomic_DNA"/>
</dbReference>
<dbReference type="Pfam" id="PF05485">
    <property type="entry name" value="THAP"/>
    <property type="match status" value="1"/>
</dbReference>
<organism evidence="8">
    <name type="scientific">Enterobius vermicularis</name>
    <name type="common">Human pinworm</name>
    <dbReference type="NCBI Taxonomy" id="51028"/>
    <lineage>
        <taxon>Eukaryota</taxon>
        <taxon>Metazoa</taxon>
        <taxon>Ecdysozoa</taxon>
        <taxon>Nematoda</taxon>
        <taxon>Chromadorea</taxon>
        <taxon>Rhabditida</taxon>
        <taxon>Spirurina</taxon>
        <taxon>Oxyuridomorpha</taxon>
        <taxon>Oxyuroidea</taxon>
        <taxon>Oxyuridae</taxon>
        <taxon>Enterobius</taxon>
    </lineage>
</organism>
<dbReference type="Gene3D" id="6.20.210.20">
    <property type="entry name" value="THAP domain"/>
    <property type="match status" value="1"/>
</dbReference>
<dbReference type="STRING" id="51028.A0A0N4V1T0"/>
<evidence type="ECO:0000313" key="8">
    <source>
        <dbReference type="WBParaSite" id="EVEC_0000392501-mRNA-1"/>
    </source>
</evidence>
<keyword evidence="4" id="KW-0238">DNA-binding</keyword>
<evidence type="ECO:0000256" key="2">
    <source>
        <dbReference type="ARBA" id="ARBA00022771"/>
    </source>
</evidence>
<evidence type="ECO:0000256" key="1">
    <source>
        <dbReference type="ARBA" id="ARBA00022723"/>
    </source>
</evidence>
<keyword evidence="3" id="KW-0862">Zinc</keyword>
<dbReference type="Proteomes" id="UP000274131">
    <property type="component" value="Unassembled WGS sequence"/>
</dbReference>
<keyword evidence="1" id="KW-0479">Metal-binding</keyword>
<dbReference type="OrthoDB" id="5804825at2759"/>
<name>A0A0N4V1T0_ENTVE</name>
<dbReference type="GO" id="GO:0008270">
    <property type="term" value="F:zinc ion binding"/>
    <property type="evidence" value="ECO:0007669"/>
    <property type="project" value="UniProtKB-KW"/>
</dbReference>